<dbReference type="EMBL" id="CP060633">
    <property type="protein sequence ID" value="QNM02509.1"/>
    <property type="molecule type" value="Genomic_DNA"/>
</dbReference>
<accession>A0A7G9FVC7</accession>
<sequence length="128" mass="14497">MEKLSDCVKKCLHNNNGNLSFRDFIAAVDTAGIPVHEIKKHMNVATGNKSIIDHIYPTGTDFLQSLAYIVNDNEQMVGTEDGYFQMRLKNPIFGFDVLLRIMIGNSMVEVLRDTVSKADPADYDVYHW</sequence>
<protein>
    <submittedName>
        <fullName evidence="1">Uncharacterized protein</fullName>
    </submittedName>
</protein>
<dbReference type="Proteomes" id="UP000515981">
    <property type="component" value="Chromosome"/>
</dbReference>
<dbReference type="RefSeq" id="WP_249326231.1">
    <property type="nucleotide sequence ID" value="NZ_CP060633.1"/>
</dbReference>
<dbReference type="AlphaFoldDB" id="A0A7G9FVC7"/>
<dbReference type="KEGG" id="ssun:H9Q77_15975"/>
<organism evidence="1 2">
    <name type="scientific">Simiaoa sunii</name>
    <dbReference type="NCBI Taxonomy" id="2763672"/>
    <lineage>
        <taxon>Bacteria</taxon>
        <taxon>Bacillati</taxon>
        <taxon>Bacillota</taxon>
        <taxon>Clostridia</taxon>
        <taxon>Lachnospirales</taxon>
        <taxon>Lachnospiraceae</taxon>
        <taxon>Simiaoa</taxon>
    </lineage>
</organism>
<gene>
    <name evidence="1" type="ORF">H9Q77_15975</name>
</gene>
<proteinExistence type="predicted"/>
<evidence type="ECO:0000313" key="1">
    <source>
        <dbReference type="EMBL" id="QNM02509.1"/>
    </source>
</evidence>
<reference evidence="1 2" key="1">
    <citation type="submission" date="2020-08" db="EMBL/GenBank/DDBJ databases">
        <authorList>
            <person name="Liu C."/>
            <person name="Sun Q."/>
        </authorList>
    </citation>
    <scope>NUCLEOTIDE SEQUENCE [LARGE SCALE GENOMIC DNA]</scope>
    <source>
        <strain evidence="1 2">NSJ-8</strain>
    </source>
</reference>
<name>A0A7G9FVC7_9FIRM</name>
<keyword evidence="2" id="KW-1185">Reference proteome</keyword>
<evidence type="ECO:0000313" key="2">
    <source>
        <dbReference type="Proteomes" id="UP000515981"/>
    </source>
</evidence>